<dbReference type="EMBL" id="VSSQ01139108">
    <property type="protein sequence ID" value="MPN61875.1"/>
    <property type="molecule type" value="Genomic_DNA"/>
</dbReference>
<sequence length="67" mass="7547">MYLQIDYVKTGSIYIVSRQNVEIPTGVEYMGTDGNWYHTSVLKPGKNGNINANFNNEAAEMTHIQLP</sequence>
<gene>
    <name evidence="1" type="ORF">SDC9_209620</name>
</gene>
<dbReference type="AlphaFoldDB" id="A0A645JDS5"/>
<protein>
    <submittedName>
        <fullName evidence="1">Uncharacterized protein</fullName>
    </submittedName>
</protein>
<organism evidence="1">
    <name type="scientific">bioreactor metagenome</name>
    <dbReference type="NCBI Taxonomy" id="1076179"/>
    <lineage>
        <taxon>unclassified sequences</taxon>
        <taxon>metagenomes</taxon>
        <taxon>ecological metagenomes</taxon>
    </lineage>
</organism>
<reference evidence="1" key="1">
    <citation type="submission" date="2019-08" db="EMBL/GenBank/DDBJ databases">
        <authorList>
            <person name="Kucharzyk K."/>
            <person name="Murdoch R.W."/>
            <person name="Higgins S."/>
            <person name="Loffler F."/>
        </authorList>
    </citation>
    <scope>NUCLEOTIDE SEQUENCE</scope>
</reference>
<evidence type="ECO:0000313" key="1">
    <source>
        <dbReference type="EMBL" id="MPN61875.1"/>
    </source>
</evidence>
<accession>A0A645JDS5</accession>
<name>A0A645JDS5_9ZZZZ</name>
<proteinExistence type="predicted"/>
<comment type="caution">
    <text evidence="1">The sequence shown here is derived from an EMBL/GenBank/DDBJ whole genome shotgun (WGS) entry which is preliminary data.</text>
</comment>